<dbReference type="Pfam" id="PF00291">
    <property type="entry name" value="PALP"/>
    <property type="match status" value="1"/>
</dbReference>
<reference evidence="6" key="1">
    <citation type="journal article" date="2014" name="Int. J. Syst. Evol. Microbiol.">
        <title>Complete genome sequence of Corynebacterium casei LMG S-19264T (=DSM 44701T), isolated from a smear-ripened cheese.</title>
        <authorList>
            <consortium name="US DOE Joint Genome Institute (JGI-PGF)"/>
            <person name="Walter F."/>
            <person name="Albersmeier A."/>
            <person name="Kalinowski J."/>
            <person name="Ruckert C."/>
        </authorList>
    </citation>
    <scope>NUCLEOTIDE SEQUENCE</scope>
    <source>
        <strain evidence="6">CGMCC 1.12360</strain>
    </source>
</reference>
<organism evidence="6 7">
    <name type="scientific">Compostibacillus humi</name>
    <dbReference type="NCBI Taxonomy" id="1245525"/>
    <lineage>
        <taxon>Bacteria</taxon>
        <taxon>Bacillati</taxon>
        <taxon>Bacillota</taxon>
        <taxon>Bacilli</taxon>
        <taxon>Bacillales</taxon>
        <taxon>Bacillaceae</taxon>
        <taxon>Compostibacillus</taxon>
    </lineage>
</organism>
<dbReference type="SUPFAM" id="SSF53686">
    <property type="entry name" value="Tryptophan synthase beta subunit-like PLP-dependent enzymes"/>
    <property type="match status" value="1"/>
</dbReference>
<dbReference type="EC" id="4.3.1.18" evidence="4"/>
<evidence type="ECO:0000313" key="6">
    <source>
        <dbReference type="EMBL" id="GFZ86039.1"/>
    </source>
</evidence>
<dbReference type="EMBL" id="BMEV01000065">
    <property type="protein sequence ID" value="GFZ86039.1"/>
    <property type="molecule type" value="Genomic_DNA"/>
</dbReference>
<reference evidence="6" key="2">
    <citation type="submission" date="2020-09" db="EMBL/GenBank/DDBJ databases">
        <authorList>
            <person name="Sun Q."/>
            <person name="Zhou Y."/>
        </authorList>
    </citation>
    <scope>NUCLEOTIDE SEQUENCE</scope>
    <source>
        <strain evidence="6">CGMCC 1.12360</strain>
    </source>
</reference>
<dbReference type="HAMAP" id="MF_01030">
    <property type="entry name" value="D_Ser_dehydrat"/>
    <property type="match status" value="1"/>
</dbReference>
<dbReference type="PANTHER" id="PTHR48078:SF9">
    <property type="entry name" value="D-SERINE DEHYDRATASE"/>
    <property type="match status" value="1"/>
</dbReference>
<evidence type="ECO:0000256" key="4">
    <source>
        <dbReference type="HAMAP-Rule" id="MF_01030"/>
    </source>
</evidence>
<gene>
    <name evidence="4 6" type="primary">dsdA</name>
    <name evidence="6" type="ORF">GCM10010978_27610</name>
</gene>
<dbReference type="NCBIfam" id="TIGR02035">
    <property type="entry name" value="D_Ser_am_lyase"/>
    <property type="match status" value="1"/>
</dbReference>
<dbReference type="InterPro" id="IPR050147">
    <property type="entry name" value="Ser/Thr_Dehydratase"/>
</dbReference>
<evidence type="ECO:0000256" key="3">
    <source>
        <dbReference type="ARBA" id="ARBA00023239"/>
    </source>
</evidence>
<evidence type="ECO:0000256" key="1">
    <source>
        <dbReference type="ARBA" id="ARBA00001933"/>
    </source>
</evidence>
<keyword evidence="3 4" id="KW-0456">Lyase</keyword>
<feature type="modified residue" description="N6-(pyridoxal phosphate)lysine" evidence="4">
    <location>
        <position position="117"/>
    </location>
</feature>
<feature type="domain" description="Tryptophan synthase beta chain-like PALP" evidence="5">
    <location>
        <begin position="92"/>
        <end position="401"/>
    </location>
</feature>
<evidence type="ECO:0000313" key="7">
    <source>
        <dbReference type="Proteomes" id="UP000602050"/>
    </source>
</evidence>
<dbReference type="RefSeq" id="WP_188393006.1">
    <property type="nucleotide sequence ID" value="NZ_BMEV01000065.1"/>
</dbReference>
<dbReference type="NCBIfam" id="NF002823">
    <property type="entry name" value="PRK02991.1"/>
    <property type="match status" value="1"/>
</dbReference>
<dbReference type="PANTHER" id="PTHR48078">
    <property type="entry name" value="THREONINE DEHYDRATASE, MITOCHONDRIAL-RELATED"/>
    <property type="match status" value="1"/>
</dbReference>
<dbReference type="AlphaFoldDB" id="A0A8J2TPF0"/>
<dbReference type="InterPro" id="IPR011780">
    <property type="entry name" value="D_Ser_am_lyase"/>
</dbReference>
<accession>A0A8J2TPF0</accession>
<comment type="caution">
    <text evidence="6">The sequence shown here is derived from an EMBL/GenBank/DDBJ whole genome shotgun (WGS) entry which is preliminary data.</text>
</comment>
<dbReference type="GO" id="GO:0008721">
    <property type="term" value="F:D-serine ammonia-lyase activity"/>
    <property type="evidence" value="ECO:0007669"/>
    <property type="project" value="UniProtKB-EC"/>
</dbReference>
<protein>
    <recommendedName>
        <fullName evidence="4">Probable D-serine dehydratase</fullName>
        <ecNumber evidence="4">4.3.1.18</ecNumber>
    </recommendedName>
    <alternativeName>
        <fullName evidence="4">D-serine deaminase</fullName>
        <shortName evidence="4">DSD</shortName>
    </alternativeName>
</protein>
<dbReference type="GO" id="GO:0036088">
    <property type="term" value="P:D-serine catabolic process"/>
    <property type="evidence" value="ECO:0007669"/>
    <property type="project" value="TreeGrafter"/>
</dbReference>
<evidence type="ECO:0000256" key="2">
    <source>
        <dbReference type="ARBA" id="ARBA00022898"/>
    </source>
</evidence>
<sequence>MLSEKEKANFLTKFPILEKITDLQPVTWLNPNKRNIASANLSLQLQDMKEAEARWQRFIPFFRLAFAEMKNTDGIIESPLRSIAQMKHALENKFSKEIEGNLYLKCDHELPIAGSIKARGGFYEVLHHAENLLQEAGLLNSPADYEKLAKGEYRSFFQSYSIGVGSTGNLGLSIGILSAKLGFNVSVYMSQDAKRWKKDLLREKGAIVHEFDGDFSEAIAAGRKETKANPNGYFVDDENSKHLFLGYSTAAFRLKKQLEEQGTQVSEEHPLFLYLPCGVGGAPGGITFGMKQIFGDAVHCFFVEPTHSPAVLIGLLTGEKEKVSVQDFGIDNLTEADGLAVGRPSSFASSFSEQLISGIYTIEDRLLFQLLALLADAEQTFVEPSATAGLIGPLKIQQTNYMEKNNINPKNVTHIVWSTGGSLVPERERKAFYEKGKNGDRAKTTR</sequence>
<comment type="similarity">
    <text evidence="4">Belongs to the serine/threonine dehydratase family. DsdA subfamily.</text>
</comment>
<dbReference type="InterPro" id="IPR001926">
    <property type="entry name" value="TrpB-like_PALP"/>
</dbReference>
<comment type="catalytic activity">
    <reaction evidence="4">
        <text>D-serine = pyruvate + NH4(+)</text>
        <dbReference type="Rhea" id="RHEA:13977"/>
        <dbReference type="ChEBI" id="CHEBI:15361"/>
        <dbReference type="ChEBI" id="CHEBI:28938"/>
        <dbReference type="ChEBI" id="CHEBI:35247"/>
        <dbReference type="EC" id="4.3.1.18"/>
    </reaction>
</comment>
<keyword evidence="7" id="KW-1185">Reference proteome</keyword>
<dbReference type="GO" id="GO:0009097">
    <property type="term" value="P:isoleucine biosynthetic process"/>
    <property type="evidence" value="ECO:0007669"/>
    <property type="project" value="TreeGrafter"/>
</dbReference>
<dbReference type="GO" id="GO:0030170">
    <property type="term" value="F:pyridoxal phosphate binding"/>
    <property type="evidence" value="ECO:0007669"/>
    <property type="project" value="InterPro"/>
</dbReference>
<proteinExistence type="inferred from homology"/>
<dbReference type="Proteomes" id="UP000602050">
    <property type="component" value="Unassembled WGS sequence"/>
</dbReference>
<dbReference type="InterPro" id="IPR036052">
    <property type="entry name" value="TrpB-like_PALP_sf"/>
</dbReference>
<dbReference type="GO" id="GO:0016836">
    <property type="term" value="F:hydro-lyase activity"/>
    <property type="evidence" value="ECO:0007669"/>
    <property type="project" value="UniProtKB-UniRule"/>
</dbReference>
<evidence type="ECO:0000259" key="5">
    <source>
        <dbReference type="Pfam" id="PF00291"/>
    </source>
</evidence>
<dbReference type="Gene3D" id="3.40.50.1100">
    <property type="match status" value="2"/>
</dbReference>
<comment type="cofactor">
    <cofactor evidence="1 4">
        <name>pyridoxal 5'-phosphate</name>
        <dbReference type="ChEBI" id="CHEBI:597326"/>
    </cofactor>
</comment>
<name>A0A8J2TPF0_9BACI</name>
<keyword evidence="2 4" id="KW-0663">Pyridoxal phosphate</keyword>